<dbReference type="PANTHER" id="PTHR12905:SF0">
    <property type="entry name" value="CALCINEURIN-LIKE PHOSPHOESTERASE DOMAIN-CONTAINING PROTEIN"/>
    <property type="match status" value="1"/>
</dbReference>
<evidence type="ECO:0000259" key="2">
    <source>
        <dbReference type="Pfam" id="PF12850"/>
    </source>
</evidence>
<protein>
    <submittedName>
        <fullName evidence="3">Metallophosphoesterase family protein</fullName>
    </submittedName>
</protein>
<dbReference type="AlphaFoldDB" id="A0A930YI97"/>
<dbReference type="RefSeq" id="WP_194696111.1">
    <property type="nucleotide sequence ID" value="NZ_JADKPO010000010.1"/>
</dbReference>
<comment type="caution">
    <text evidence="3">The sequence shown here is derived from an EMBL/GenBank/DDBJ whole genome shotgun (WGS) entry which is preliminary data.</text>
</comment>
<comment type="similarity">
    <text evidence="1">Belongs to the metallophosphoesterase superfamily. YfcE family.</text>
</comment>
<dbReference type="Proteomes" id="UP000660668">
    <property type="component" value="Unassembled WGS sequence"/>
</dbReference>
<dbReference type="SUPFAM" id="SSF56300">
    <property type="entry name" value="Metallo-dependent phosphatases"/>
    <property type="match status" value="1"/>
</dbReference>
<feature type="domain" description="Calcineurin-like phosphoesterase" evidence="2">
    <location>
        <begin position="1"/>
        <end position="211"/>
    </location>
</feature>
<organism evidence="3 4">
    <name type="scientific">Nocardioides agariphilus</name>
    <dbReference type="NCBI Taxonomy" id="433664"/>
    <lineage>
        <taxon>Bacteria</taxon>
        <taxon>Bacillati</taxon>
        <taxon>Actinomycetota</taxon>
        <taxon>Actinomycetes</taxon>
        <taxon>Propionibacteriales</taxon>
        <taxon>Nocardioidaceae</taxon>
        <taxon>Nocardioides</taxon>
    </lineage>
</organism>
<proteinExistence type="inferred from homology"/>
<gene>
    <name evidence="3" type="ORF">ISU10_09330</name>
</gene>
<sequence length="314" mass="34525">MRILVVSDLHYRLPHFDWLVDNAARADVVVIAGDLADVVSPVPHDVQTVVIAKYLRRIAEHTTLLVASGNHDLDGPGWHGEQMATWLRRIGHGDLHVDGASVDVGDTRFTVCPWWDGPITRDEVGVQLAEAARTRPAHWVWIYHAPPAGTPLCHDGRRTFPDHELAEWIGQHQPDYVMCGHIHQSPWATDGSWNAQIGRTWVFNPGKMIGNTPAHITLDTDAGTADWFGITDRDSLVLASGCAPAGSVGVVALGVASRARLWLGPLVVHQLVEDRVDHGQVTAGIGELLLHVDQVLRQAVQPRGRRAQHGQRRT</sequence>
<evidence type="ECO:0000313" key="4">
    <source>
        <dbReference type="Proteomes" id="UP000660668"/>
    </source>
</evidence>
<dbReference type="InterPro" id="IPR024654">
    <property type="entry name" value="Calcineurin-like_PHP_lpxH"/>
</dbReference>
<name>A0A930YI97_9ACTN</name>
<reference evidence="3" key="1">
    <citation type="submission" date="2020-11" db="EMBL/GenBank/DDBJ databases">
        <title>Nocardioides cynanchi sp. nov., isolated from soil of rhizosphere of Cynanchum wilfordii.</title>
        <authorList>
            <person name="Lee J.-S."/>
            <person name="Suh M.K."/>
            <person name="Kim J.-S."/>
        </authorList>
    </citation>
    <scope>NUCLEOTIDE SEQUENCE</scope>
    <source>
        <strain evidence="3">KCTC 19276</strain>
    </source>
</reference>
<evidence type="ECO:0000256" key="1">
    <source>
        <dbReference type="ARBA" id="ARBA00008950"/>
    </source>
</evidence>
<dbReference type="PANTHER" id="PTHR12905">
    <property type="entry name" value="METALLOPHOSPHOESTERASE"/>
    <property type="match status" value="1"/>
</dbReference>
<accession>A0A930YI97</accession>
<evidence type="ECO:0000313" key="3">
    <source>
        <dbReference type="EMBL" id="MBF4767967.1"/>
    </source>
</evidence>
<dbReference type="Pfam" id="PF12850">
    <property type="entry name" value="Metallophos_2"/>
    <property type="match status" value="1"/>
</dbReference>
<dbReference type="InterPro" id="IPR029052">
    <property type="entry name" value="Metallo-depent_PP-like"/>
</dbReference>
<dbReference type="Gene3D" id="3.60.21.10">
    <property type="match status" value="1"/>
</dbReference>
<dbReference type="InterPro" id="IPR051693">
    <property type="entry name" value="UPF0046_metallophosphoest"/>
</dbReference>
<dbReference type="EMBL" id="JADKPO010000010">
    <property type="protein sequence ID" value="MBF4767967.1"/>
    <property type="molecule type" value="Genomic_DNA"/>
</dbReference>
<keyword evidence="4" id="KW-1185">Reference proteome</keyword>